<comment type="caution">
    <text evidence="1">The sequence shown here is derived from an EMBL/GenBank/DDBJ whole genome shotgun (WGS) entry which is preliminary data.</text>
</comment>
<sequence>MTSNLTPLDLSETSKDLYIPTMNKDTFLSFFEDLLRIDVNIYIFNKQFYEASAILMVFNCLVSDCNNRYSNFLLQYNFDFSIIQEYKRKILEQITKDIVEITETQIINKYLRSYLIVSEGDVLDVFRFYLDSKRLYFQQILSGGFQEPQRSSIDNLVKTLISTVKNSAYFVKSDDMNTIYQQAYDISSDSCTPITLDSLCFDENFKQLRKFIGNLDDFCNKKKERLAFIDQEFVQRTISEWINETKDDIELAIDKATQKLEFYTSLCEAFTLDSTIIKWFDCTKKLTDEMRDLNDKTTNVRKVHKICIFSSLTRLTISDSISFGFSTRFDPQTDEYEPAKNLMTILCCDLINQYLMNFENITCQKFVTTFQRIKIPSLSESTQREIAVPHQISTELFEALSTLNQEFHSSINTFDYSNSTLSFVSKYLNENIWKSLYDAIKRTKCLNIDQIIQLYFDAKFLQIFLIQVIFIIIESTIKQRFYPYI</sequence>
<keyword evidence="2" id="KW-1185">Reference proteome</keyword>
<dbReference type="AlphaFoldDB" id="A0A0C2IWY8"/>
<protein>
    <submittedName>
        <fullName evidence="1">Uncharacterized protein</fullName>
    </submittedName>
</protein>
<organism evidence="1 2">
    <name type="scientific">Thelohanellus kitauei</name>
    <name type="common">Myxosporean</name>
    <dbReference type="NCBI Taxonomy" id="669202"/>
    <lineage>
        <taxon>Eukaryota</taxon>
        <taxon>Metazoa</taxon>
        <taxon>Cnidaria</taxon>
        <taxon>Myxozoa</taxon>
        <taxon>Myxosporea</taxon>
        <taxon>Bivalvulida</taxon>
        <taxon>Platysporina</taxon>
        <taxon>Myxobolidae</taxon>
        <taxon>Thelohanellus</taxon>
    </lineage>
</organism>
<evidence type="ECO:0000313" key="1">
    <source>
        <dbReference type="EMBL" id="KII69854.1"/>
    </source>
</evidence>
<reference evidence="1 2" key="1">
    <citation type="journal article" date="2014" name="Genome Biol. Evol.">
        <title>The genome of the myxosporean Thelohanellus kitauei shows adaptations to nutrient acquisition within its fish host.</title>
        <authorList>
            <person name="Yang Y."/>
            <person name="Xiong J."/>
            <person name="Zhou Z."/>
            <person name="Huo F."/>
            <person name="Miao W."/>
            <person name="Ran C."/>
            <person name="Liu Y."/>
            <person name="Zhang J."/>
            <person name="Feng J."/>
            <person name="Wang M."/>
            <person name="Wang M."/>
            <person name="Wang L."/>
            <person name="Yao B."/>
        </authorList>
    </citation>
    <scope>NUCLEOTIDE SEQUENCE [LARGE SCALE GENOMIC DNA]</scope>
    <source>
        <strain evidence="1">Wuqing</strain>
    </source>
</reference>
<proteinExistence type="predicted"/>
<evidence type="ECO:0000313" key="2">
    <source>
        <dbReference type="Proteomes" id="UP000031668"/>
    </source>
</evidence>
<name>A0A0C2IWY8_THEKT</name>
<dbReference type="Proteomes" id="UP000031668">
    <property type="component" value="Unassembled WGS sequence"/>
</dbReference>
<dbReference type="EMBL" id="JWZT01002266">
    <property type="protein sequence ID" value="KII69854.1"/>
    <property type="molecule type" value="Genomic_DNA"/>
</dbReference>
<accession>A0A0C2IWY8</accession>
<gene>
    <name evidence="1" type="ORF">RF11_13342</name>
</gene>